<evidence type="ECO:0000313" key="2">
    <source>
        <dbReference type="Proteomes" id="UP000552883"/>
    </source>
</evidence>
<dbReference type="Proteomes" id="UP000552883">
    <property type="component" value="Unassembled WGS sequence"/>
</dbReference>
<organism evidence="1 2">
    <name type="scientific">Microcella frigidaquae</name>
    <dbReference type="NCBI Taxonomy" id="424758"/>
    <lineage>
        <taxon>Bacteria</taxon>
        <taxon>Bacillati</taxon>
        <taxon>Actinomycetota</taxon>
        <taxon>Actinomycetes</taxon>
        <taxon>Micrococcales</taxon>
        <taxon>Microbacteriaceae</taxon>
        <taxon>Microcella</taxon>
    </lineage>
</organism>
<evidence type="ECO:0008006" key="3">
    <source>
        <dbReference type="Google" id="ProtNLM"/>
    </source>
</evidence>
<accession>A0A840X3S5</accession>
<dbReference type="EMBL" id="JACHBS010000001">
    <property type="protein sequence ID" value="MBB5617030.1"/>
    <property type="molecule type" value="Genomic_DNA"/>
</dbReference>
<comment type="caution">
    <text evidence="1">The sequence shown here is derived from an EMBL/GenBank/DDBJ whole genome shotgun (WGS) entry which is preliminary data.</text>
</comment>
<dbReference type="RefSeq" id="WP_197075026.1">
    <property type="nucleotide sequence ID" value="NZ_BAAANZ010000011.1"/>
</dbReference>
<proteinExistence type="predicted"/>
<name>A0A840X3S5_9MICO</name>
<keyword evidence="2" id="KW-1185">Reference proteome</keyword>
<evidence type="ECO:0000313" key="1">
    <source>
        <dbReference type="EMBL" id="MBB5617030.1"/>
    </source>
</evidence>
<sequence>MAKIEGVLSSERLGPYLRACRNDLTQAIRLYEWNVQVSGACFESLSIVEVSVRNALSAELTAHHGSLAGYWYDDPLSVLSAQAHDDIAKARRRVRELRRPESPGRVIAELNFSFWRFLLARRYEATLWTPHLRHAFPNLQPQSRQTAFAALESLNELRNRVAHHESVYRRDLESDMLTMFRVLNWIEPEVREWAASVTRIPTVLAKRPVV</sequence>
<reference evidence="1 2" key="1">
    <citation type="submission" date="2020-08" db="EMBL/GenBank/DDBJ databases">
        <title>Sequencing the genomes of 1000 actinobacteria strains.</title>
        <authorList>
            <person name="Klenk H.-P."/>
        </authorList>
    </citation>
    <scope>NUCLEOTIDE SEQUENCE [LARGE SCALE GENOMIC DNA]</scope>
    <source>
        <strain evidence="1 2">DSM 23889</strain>
    </source>
</reference>
<protein>
    <recommendedName>
        <fullName evidence="3">Abi-like protein</fullName>
    </recommendedName>
</protein>
<gene>
    <name evidence="1" type="ORF">BJ959_000526</name>
</gene>
<dbReference type="AlphaFoldDB" id="A0A840X3S5"/>